<feature type="non-terminal residue" evidence="2">
    <location>
        <position position="1"/>
    </location>
</feature>
<organism evidence="2 3">
    <name type="scientific">Acidithiobacillus ferriphilus</name>
    <dbReference type="NCBI Taxonomy" id="1689834"/>
    <lineage>
        <taxon>Bacteria</taxon>
        <taxon>Pseudomonadati</taxon>
        <taxon>Pseudomonadota</taxon>
        <taxon>Acidithiobacillia</taxon>
        <taxon>Acidithiobacillales</taxon>
        <taxon>Acidithiobacillaceae</taxon>
        <taxon>Acidithiobacillus</taxon>
    </lineage>
</organism>
<feature type="region of interest" description="Disordered" evidence="1">
    <location>
        <begin position="1"/>
        <end position="24"/>
    </location>
</feature>
<gene>
    <name evidence="2" type="ORF">OW717_12235</name>
</gene>
<keyword evidence="3" id="KW-1185">Reference proteome</keyword>
<proteinExistence type="predicted"/>
<evidence type="ECO:0000256" key="1">
    <source>
        <dbReference type="SAM" id="MobiDB-lite"/>
    </source>
</evidence>
<dbReference type="RefSeq" id="WP_325758082.1">
    <property type="nucleotide sequence ID" value="NZ_JAQGFN010000097.1"/>
</dbReference>
<accession>A0ABU6FRW8</accession>
<protein>
    <submittedName>
        <fullName evidence="2">Uncharacterized protein</fullName>
    </submittedName>
</protein>
<sequence>QFFRDHHLTPIRGVSAPQHSTPYPLNLTKSHGSLMRRALTGPNPAAVSWEARSYPHPLLKVSRG</sequence>
<evidence type="ECO:0000313" key="2">
    <source>
        <dbReference type="EMBL" id="MEB8514802.1"/>
    </source>
</evidence>
<dbReference type="EMBL" id="JAQGFR010000233">
    <property type="protein sequence ID" value="MEB8514802.1"/>
    <property type="molecule type" value="Genomic_DNA"/>
</dbReference>
<evidence type="ECO:0000313" key="3">
    <source>
        <dbReference type="Proteomes" id="UP001308776"/>
    </source>
</evidence>
<comment type="caution">
    <text evidence="2">The sequence shown here is derived from an EMBL/GenBank/DDBJ whole genome shotgun (WGS) entry which is preliminary data.</text>
</comment>
<reference evidence="2 3" key="1">
    <citation type="submission" date="2022-11" db="EMBL/GenBank/DDBJ databases">
        <title>Comparative genomics analysis of Acidithiobacillus ferriphilus.</title>
        <authorList>
            <person name="Ma L."/>
        </authorList>
    </citation>
    <scope>NUCLEOTIDE SEQUENCE [LARGE SCALE GENOMIC DNA]</scope>
    <source>
        <strain evidence="2 3">DY15</strain>
    </source>
</reference>
<dbReference type="Proteomes" id="UP001308776">
    <property type="component" value="Unassembled WGS sequence"/>
</dbReference>
<name>A0ABU6FRW8_9PROT</name>